<comment type="caution">
    <text evidence="2">The sequence shown here is derived from an EMBL/GenBank/DDBJ whole genome shotgun (WGS) entry which is preliminary data.</text>
</comment>
<protein>
    <recommendedName>
        <fullName evidence="4">Lipoprotein</fullName>
    </recommendedName>
</protein>
<evidence type="ECO:0000256" key="1">
    <source>
        <dbReference type="SAM" id="SignalP"/>
    </source>
</evidence>
<proteinExistence type="predicted"/>
<keyword evidence="1" id="KW-0732">Signal</keyword>
<organism evidence="2 3">
    <name type="scientific">Sediminicola luteus</name>
    <dbReference type="NCBI Taxonomy" id="319238"/>
    <lineage>
        <taxon>Bacteria</taxon>
        <taxon>Pseudomonadati</taxon>
        <taxon>Bacteroidota</taxon>
        <taxon>Flavobacteriia</taxon>
        <taxon>Flavobacteriales</taxon>
        <taxon>Flavobacteriaceae</taxon>
        <taxon>Sediminicola</taxon>
    </lineage>
</organism>
<keyword evidence="3" id="KW-1185">Reference proteome</keyword>
<sequence length="71" mass="8149">MKKYIFLSVLISLVFSSCQETMNEVANFMDYADHAMTTLKTNPNAKIEDYNPDIDSTIAYENPSKINNHEK</sequence>
<evidence type="ECO:0000313" key="3">
    <source>
        <dbReference type="Proteomes" id="UP001549773"/>
    </source>
</evidence>
<feature type="chain" id="PRO_5046671598" description="Lipoprotein" evidence="1">
    <location>
        <begin position="23"/>
        <end position="71"/>
    </location>
</feature>
<reference evidence="2 3" key="1">
    <citation type="submission" date="2024-07" db="EMBL/GenBank/DDBJ databases">
        <title>The genome sequence of type strain Sediminicola luteus GDMCC 1.2596T.</title>
        <authorList>
            <person name="Liu Y."/>
        </authorList>
    </citation>
    <scope>NUCLEOTIDE SEQUENCE [LARGE SCALE GENOMIC DNA]</scope>
    <source>
        <strain evidence="2 3">GDMCC 1.2596</strain>
    </source>
</reference>
<gene>
    <name evidence="2" type="ORF">ABXZ32_09325</name>
</gene>
<name>A0ABV2TWF4_9FLAO</name>
<dbReference type="Proteomes" id="UP001549773">
    <property type="component" value="Unassembled WGS sequence"/>
</dbReference>
<dbReference type="EMBL" id="JBEWYP010000004">
    <property type="protein sequence ID" value="MET7029596.1"/>
    <property type="molecule type" value="Genomic_DNA"/>
</dbReference>
<feature type="signal peptide" evidence="1">
    <location>
        <begin position="1"/>
        <end position="22"/>
    </location>
</feature>
<evidence type="ECO:0000313" key="2">
    <source>
        <dbReference type="EMBL" id="MET7029596.1"/>
    </source>
</evidence>
<accession>A0ABV2TWF4</accession>
<evidence type="ECO:0008006" key="4">
    <source>
        <dbReference type="Google" id="ProtNLM"/>
    </source>
</evidence>
<dbReference type="PROSITE" id="PS51257">
    <property type="entry name" value="PROKAR_LIPOPROTEIN"/>
    <property type="match status" value="1"/>
</dbReference>
<dbReference type="RefSeq" id="WP_354618406.1">
    <property type="nucleotide sequence ID" value="NZ_JBEWYP010000004.1"/>
</dbReference>